<sequence length="555" mass="63493">MREFYTLRFLRVFKSVFATLGVDYEAMEKILQIKLTMDERRVPTLFNDGREKKKGNHFLKSLWIYALYGLILIPFFLFGENYMVQMSIVFGMILFILMTSMISDFSSVLLDVRDKNILQTKPLNKKTINAAKVMHIMIYMGFLTGAFAAIPLLVSFYTKGILFTLIFLAGLFLGMLFIVVLTSLLYLFVLKFFDGERLKDVINYVQILLSVSVLVGYQLIARTFQFAEMDILYAFSWWHLLMPPVWFAAPFELLLNQNNSTAVIALSLLALCIPLLAIYCYSRLMPSFERNLEKLLSDMKIKKQKRHLLDEVWARLACFTKEERVFFRFALVMMKKEREFKLKVYPTLGISLVFPFVFLLNNLYGLTLAEISGGNMFLLLYFSNLMIPLVVTMLKFSGNHKGSWLFKAAPIPRTAAAYSGALKAFLIKLYLPVFLILSASFLWIFTSRIVPDLVAILLAGIAQTLITYKVVNDEDFPFSKSFEFVQDGGTAKLLLLNLIIGGFALVHWISLNFNYGVYLYIAALLISVVIGWRLTFPPLRKRGVGKLKTAANQGS</sequence>
<accession>A0ABT8N3L3</accession>
<feature type="transmembrane region" description="Helical" evidence="1">
    <location>
        <begin position="493"/>
        <end position="511"/>
    </location>
</feature>
<feature type="transmembrane region" description="Helical" evidence="1">
    <location>
        <begin position="517"/>
        <end position="536"/>
    </location>
</feature>
<evidence type="ECO:0000313" key="3">
    <source>
        <dbReference type="Proteomes" id="UP001172055"/>
    </source>
</evidence>
<proteinExistence type="predicted"/>
<feature type="transmembrane region" description="Helical" evidence="1">
    <location>
        <begin position="88"/>
        <end position="112"/>
    </location>
</feature>
<keyword evidence="3" id="KW-1185">Reference proteome</keyword>
<organism evidence="2 3">
    <name type="scientific">Planococcus shixiaomingii</name>
    <dbReference type="NCBI Taxonomy" id="3058393"/>
    <lineage>
        <taxon>Bacteria</taxon>
        <taxon>Bacillati</taxon>
        <taxon>Bacillota</taxon>
        <taxon>Bacilli</taxon>
        <taxon>Bacillales</taxon>
        <taxon>Caryophanaceae</taxon>
        <taxon>Planococcus</taxon>
    </lineage>
</organism>
<feature type="transmembrane region" description="Helical" evidence="1">
    <location>
        <begin position="160"/>
        <end position="189"/>
    </location>
</feature>
<gene>
    <name evidence="2" type="ORF">QWY14_11660</name>
</gene>
<feature type="transmembrane region" description="Helical" evidence="1">
    <location>
        <begin position="262"/>
        <end position="281"/>
    </location>
</feature>
<evidence type="ECO:0000313" key="2">
    <source>
        <dbReference type="EMBL" id="MDN7242460.1"/>
    </source>
</evidence>
<dbReference type="Proteomes" id="UP001172055">
    <property type="component" value="Unassembled WGS sequence"/>
</dbReference>
<evidence type="ECO:0008006" key="4">
    <source>
        <dbReference type="Google" id="ProtNLM"/>
    </source>
</evidence>
<dbReference type="RefSeq" id="WP_301723950.1">
    <property type="nucleotide sequence ID" value="NZ_JAUJWV010000001.1"/>
</dbReference>
<keyword evidence="1" id="KW-0472">Membrane</keyword>
<evidence type="ECO:0000256" key="1">
    <source>
        <dbReference type="SAM" id="Phobius"/>
    </source>
</evidence>
<feature type="transmembrane region" description="Helical" evidence="1">
    <location>
        <begin position="429"/>
        <end position="447"/>
    </location>
</feature>
<comment type="caution">
    <text evidence="2">The sequence shown here is derived from an EMBL/GenBank/DDBJ whole genome shotgun (WGS) entry which is preliminary data.</text>
</comment>
<feature type="transmembrane region" description="Helical" evidence="1">
    <location>
        <begin position="453"/>
        <end position="472"/>
    </location>
</feature>
<feature type="transmembrane region" description="Helical" evidence="1">
    <location>
        <begin position="62"/>
        <end position="82"/>
    </location>
</feature>
<feature type="transmembrane region" description="Helical" evidence="1">
    <location>
        <begin position="201"/>
        <end position="220"/>
    </location>
</feature>
<keyword evidence="1" id="KW-0812">Transmembrane</keyword>
<feature type="transmembrane region" description="Helical" evidence="1">
    <location>
        <begin position="133"/>
        <end position="154"/>
    </location>
</feature>
<name>A0ABT8N3L3_9BACL</name>
<protein>
    <recommendedName>
        <fullName evidence="4">ABC transporter permease</fullName>
    </recommendedName>
</protein>
<keyword evidence="1" id="KW-1133">Transmembrane helix</keyword>
<feature type="transmembrane region" description="Helical" evidence="1">
    <location>
        <begin position="376"/>
        <end position="394"/>
    </location>
</feature>
<dbReference type="EMBL" id="JAUJWV010000001">
    <property type="protein sequence ID" value="MDN7242460.1"/>
    <property type="molecule type" value="Genomic_DNA"/>
</dbReference>
<feature type="transmembrane region" description="Helical" evidence="1">
    <location>
        <begin position="344"/>
        <end position="364"/>
    </location>
</feature>
<reference evidence="2 3" key="1">
    <citation type="submission" date="2023-06" db="EMBL/GenBank/DDBJ databases">
        <title>Novel species in genus Planococcus.</title>
        <authorList>
            <person name="Ning S."/>
        </authorList>
    </citation>
    <scope>NUCLEOTIDE SEQUENCE [LARGE SCALE GENOMIC DNA]</scope>
    <source>
        <strain evidence="2 3">N028</strain>
    </source>
</reference>